<dbReference type="EMBL" id="CP064749">
    <property type="protein sequence ID" value="QPC63890.1"/>
    <property type="molecule type" value="Genomic_DNA"/>
</dbReference>
<evidence type="ECO:0000313" key="5">
    <source>
        <dbReference type="Proteomes" id="UP000663297"/>
    </source>
</evidence>
<name>A0A7S8D8K2_FUSCU</name>
<dbReference type="InterPro" id="IPR013766">
    <property type="entry name" value="Thioredoxin_domain"/>
</dbReference>
<dbReference type="InterPro" id="IPR017937">
    <property type="entry name" value="Thioredoxin_CS"/>
</dbReference>
<dbReference type="GO" id="GO:0015035">
    <property type="term" value="F:protein-disulfide reductase activity"/>
    <property type="evidence" value="ECO:0007669"/>
    <property type="project" value="InterPro"/>
</dbReference>
<dbReference type="Gene3D" id="3.40.30.10">
    <property type="entry name" value="Glutaredoxin"/>
    <property type="match status" value="1"/>
</dbReference>
<protein>
    <recommendedName>
        <fullName evidence="3">Thioredoxin domain-containing protein</fullName>
    </recommendedName>
</protein>
<dbReference type="InterPro" id="IPR036249">
    <property type="entry name" value="Thioredoxin-like_sf"/>
</dbReference>
<dbReference type="Proteomes" id="UP000663297">
    <property type="component" value="Chromosome 3"/>
</dbReference>
<dbReference type="Pfam" id="PF00085">
    <property type="entry name" value="Thioredoxin"/>
    <property type="match status" value="1"/>
</dbReference>
<proteinExistence type="inferred from homology"/>
<gene>
    <name evidence="4" type="ORF">HYE67_006121</name>
</gene>
<evidence type="ECO:0000256" key="1">
    <source>
        <dbReference type="ARBA" id="ARBA00008987"/>
    </source>
</evidence>
<dbReference type="FunFam" id="3.40.30.10:FF:000245">
    <property type="entry name" value="Thioredoxin"/>
    <property type="match status" value="1"/>
</dbReference>
<dbReference type="PRINTS" id="PR00421">
    <property type="entry name" value="THIOREDOXIN"/>
</dbReference>
<dbReference type="PROSITE" id="PS00194">
    <property type="entry name" value="THIOREDOXIN_1"/>
    <property type="match status" value="1"/>
</dbReference>
<dbReference type="CDD" id="cd02947">
    <property type="entry name" value="TRX_family"/>
    <property type="match status" value="1"/>
</dbReference>
<evidence type="ECO:0000259" key="3">
    <source>
        <dbReference type="PROSITE" id="PS51352"/>
    </source>
</evidence>
<evidence type="ECO:0000313" key="4">
    <source>
        <dbReference type="EMBL" id="QPC63890.1"/>
    </source>
</evidence>
<comment type="similarity">
    <text evidence="1">Belongs to the thioredoxin family.</text>
</comment>
<accession>A0A7S8D8K2</accession>
<dbReference type="SUPFAM" id="SSF52833">
    <property type="entry name" value="Thioredoxin-like"/>
    <property type="match status" value="1"/>
</dbReference>
<sequence>MASPFRLMRPISQVARSGVVSFAARPFSTTAARFAVQDIKTTKEFKDLVSATDKAVLVDCFATWCGPCKAISPILSKLSEQPALSDNIEFVKFDVDELPELTAELGVRAMPTFFVFKGGKKVDELVGANPQALQSMLAKHAIAKIGARDIDSGRSIKSGDIFTIVRDTEYIDKCQKMFDIQWAIICAIAISGGALTPDEFGDLDKV</sequence>
<feature type="domain" description="Thioredoxin" evidence="3">
    <location>
        <begin position="25"/>
        <end position="142"/>
    </location>
</feature>
<dbReference type="PROSITE" id="PS51352">
    <property type="entry name" value="THIOREDOXIN_2"/>
    <property type="match status" value="1"/>
</dbReference>
<dbReference type="PANTHER" id="PTHR46115">
    <property type="entry name" value="THIOREDOXIN-LIKE PROTEIN 1"/>
    <property type="match status" value="1"/>
</dbReference>
<dbReference type="InterPro" id="IPR005746">
    <property type="entry name" value="Thioredoxin"/>
</dbReference>
<dbReference type="AlphaFoldDB" id="A0A7S8D8K2"/>
<keyword evidence="2" id="KW-1015">Disulfide bond</keyword>
<organism evidence="4 5">
    <name type="scientific">Fusarium culmorum</name>
    <dbReference type="NCBI Taxonomy" id="5516"/>
    <lineage>
        <taxon>Eukaryota</taxon>
        <taxon>Fungi</taxon>
        <taxon>Dikarya</taxon>
        <taxon>Ascomycota</taxon>
        <taxon>Pezizomycotina</taxon>
        <taxon>Sordariomycetes</taxon>
        <taxon>Hypocreomycetidae</taxon>
        <taxon>Hypocreales</taxon>
        <taxon>Nectriaceae</taxon>
        <taxon>Fusarium</taxon>
    </lineage>
</organism>
<reference evidence="4" key="1">
    <citation type="submission" date="2020-11" db="EMBL/GenBank/DDBJ databases">
        <title>The chromosome-scale genome resource for two endophytic Fusarium species: F. culmorum and F. pseudograminearum.</title>
        <authorList>
            <person name="Yuan Z."/>
        </authorList>
    </citation>
    <scope>NUCLEOTIDE SEQUENCE</scope>
    <source>
        <strain evidence="4">Class2-1B</strain>
    </source>
</reference>
<evidence type="ECO:0000256" key="2">
    <source>
        <dbReference type="ARBA" id="ARBA00023157"/>
    </source>
</evidence>
<dbReference type="NCBIfam" id="TIGR01068">
    <property type="entry name" value="thioredoxin"/>
    <property type="match status" value="1"/>
</dbReference>